<dbReference type="InterPro" id="IPR036291">
    <property type="entry name" value="NAD(P)-bd_dom_sf"/>
</dbReference>
<evidence type="ECO:0000259" key="13">
    <source>
        <dbReference type="Pfam" id="PF08546"/>
    </source>
</evidence>
<dbReference type="InterPro" id="IPR013332">
    <property type="entry name" value="KPR_N"/>
</dbReference>
<evidence type="ECO:0000259" key="12">
    <source>
        <dbReference type="Pfam" id="PF02558"/>
    </source>
</evidence>
<dbReference type="SUPFAM" id="SSF48179">
    <property type="entry name" value="6-phosphogluconate dehydrogenase C-terminal domain-like"/>
    <property type="match status" value="1"/>
</dbReference>
<gene>
    <name evidence="14" type="ordered locus">ANT_20830</name>
</gene>
<keyword evidence="11" id="KW-0812">Transmembrane</keyword>
<dbReference type="InterPro" id="IPR003710">
    <property type="entry name" value="ApbA"/>
</dbReference>
<feature type="transmembrane region" description="Helical" evidence="11">
    <location>
        <begin position="12"/>
        <end position="31"/>
    </location>
</feature>
<dbReference type="PANTHER" id="PTHR43765:SF2">
    <property type="entry name" value="2-DEHYDROPANTOATE 2-REDUCTASE"/>
    <property type="match status" value="1"/>
</dbReference>
<evidence type="ECO:0000256" key="11">
    <source>
        <dbReference type="SAM" id="Phobius"/>
    </source>
</evidence>
<feature type="domain" description="Ketopantoate reductase N-terminal" evidence="12">
    <location>
        <begin position="14"/>
        <end position="151"/>
    </location>
</feature>
<feature type="domain" description="Ketopantoate reductase C-terminal" evidence="13">
    <location>
        <begin position="186"/>
        <end position="325"/>
    </location>
</feature>
<dbReference type="RefSeq" id="WP_013560479.1">
    <property type="nucleotide sequence ID" value="NC_014960.1"/>
</dbReference>
<dbReference type="HOGENOM" id="CLU_031468_0_0_0"/>
<dbReference type="Gene3D" id="1.10.1040.10">
    <property type="entry name" value="N-(1-d-carboxylethyl)-l-norvaline Dehydrogenase, domain 2"/>
    <property type="match status" value="1"/>
</dbReference>
<keyword evidence="7" id="KW-0521">NADP</keyword>
<evidence type="ECO:0000256" key="3">
    <source>
        <dbReference type="ARBA" id="ARBA00007870"/>
    </source>
</evidence>
<dbReference type="EMBL" id="AP012029">
    <property type="protein sequence ID" value="BAJ64109.1"/>
    <property type="molecule type" value="Genomic_DNA"/>
</dbReference>
<dbReference type="OrthoDB" id="9796561at2"/>
<keyword evidence="8 14" id="KW-0560">Oxidoreductase</keyword>
<evidence type="ECO:0000256" key="9">
    <source>
        <dbReference type="ARBA" id="ARBA00032024"/>
    </source>
</evidence>
<keyword evidence="6" id="KW-0566">Pantothenate biosynthesis</keyword>
<dbReference type="InterPro" id="IPR050838">
    <property type="entry name" value="Ketopantoate_reductase"/>
</dbReference>
<dbReference type="InParanoid" id="E8MXM8"/>
<evidence type="ECO:0000256" key="4">
    <source>
        <dbReference type="ARBA" id="ARBA00013014"/>
    </source>
</evidence>
<comment type="similarity">
    <text evidence="3">Belongs to the ketopantoate reductase family.</text>
</comment>
<evidence type="ECO:0000313" key="14">
    <source>
        <dbReference type="EMBL" id="BAJ64109.1"/>
    </source>
</evidence>
<dbReference type="Pfam" id="PF02558">
    <property type="entry name" value="ApbA"/>
    <property type="match status" value="1"/>
</dbReference>
<comment type="catalytic activity">
    <reaction evidence="10">
        <text>(R)-pantoate + NADP(+) = 2-dehydropantoate + NADPH + H(+)</text>
        <dbReference type="Rhea" id="RHEA:16233"/>
        <dbReference type="ChEBI" id="CHEBI:11561"/>
        <dbReference type="ChEBI" id="CHEBI:15378"/>
        <dbReference type="ChEBI" id="CHEBI:15980"/>
        <dbReference type="ChEBI" id="CHEBI:57783"/>
        <dbReference type="ChEBI" id="CHEBI:58349"/>
        <dbReference type="EC" id="1.1.1.169"/>
    </reaction>
</comment>
<evidence type="ECO:0000256" key="5">
    <source>
        <dbReference type="ARBA" id="ARBA00019465"/>
    </source>
</evidence>
<evidence type="ECO:0000256" key="8">
    <source>
        <dbReference type="ARBA" id="ARBA00023002"/>
    </source>
</evidence>
<dbReference type="NCBIfam" id="TIGR00745">
    <property type="entry name" value="apbA_panE"/>
    <property type="match status" value="1"/>
</dbReference>
<dbReference type="PANTHER" id="PTHR43765">
    <property type="entry name" value="2-DEHYDROPANTOATE 2-REDUCTASE-RELATED"/>
    <property type="match status" value="1"/>
</dbReference>
<dbReference type="InterPro" id="IPR013328">
    <property type="entry name" value="6PGD_dom2"/>
</dbReference>
<dbReference type="InterPro" id="IPR008927">
    <property type="entry name" value="6-PGluconate_DH-like_C_sf"/>
</dbReference>
<dbReference type="Proteomes" id="UP000008922">
    <property type="component" value="Chromosome"/>
</dbReference>
<dbReference type="AlphaFoldDB" id="E8MXM8"/>
<dbReference type="EC" id="1.1.1.169" evidence="4"/>
<reference evidence="14 15" key="1">
    <citation type="submission" date="2010-12" db="EMBL/GenBank/DDBJ databases">
        <title>Whole genome sequence of Anaerolinea thermophila UNI-1.</title>
        <authorList>
            <person name="Narita-Yamada S."/>
            <person name="Kishi E."/>
            <person name="Watanabe Y."/>
            <person name="Takasaki K."/>
            <person name="Ankai A."/>
            <person name="Oguchi A."/>
            <person name="Fukui S."/>
            <person name="Takahashi M."/>
            <person name="Yashiro I."/>
            <person name="Hosoyama A."/>
            <person name="Sekiguchi Y."/>
            <person name="Hanada S."/>
            <person name="Fujita N."/>
        </authorList>
    </citation>
    <scope>NUCLEOTIDE SEQUENCE [LARGE SCALE GENOMIC DNA]</scope>
    <source>
        <strain evidence="15">DSM 14523 / JCM 11388 / NBRC 100420 / UNI-1</strain>
    </source>
</reference>
<dbReference type="GO" id="GO:0050661">
    <property type="term" value="F:NADP binding"/>
    <property type="evidence" value="ECO:0007669"/>
    <property type="project" value="TreeGrafter"/>
</dbReference>
<evidence type="ECO:0000256" key="6">
    <source>
        <dbReference type="ARBA" id="ARBA00022655"/>
    </source>
</evidence>
<evidence type="ECO:0000256" key="10">
    <source>
        <dbReference type="ARBA" id="ARBA00048793"/>
    </source>
</evidence>
<name>E8MXM8_ANATU</name>
<dbReference type="GO" id="GO:0015940">
    <property type="term" value="P:pantothenate biosynthetic process"/>
    <property type="evidence" value="ECO:0007669"/>
    <property type="project" value="UniProtKB-KW"/>
</dbReference>
<protein>
    <recommendedName>
        <fullName evidence="5">2-dehydropantoate 2-reductase</fullName>
        <ecNumber evidence="4">1.1.1.169</ecNumber>
    </recommendedName>
    <alternativeName>
        <fullName evidence="9">Ketopantoate reductase</fullName>
    </alternativeName>
</protein>
<dbReference type="STRING" id="926569.ANT_20830"/>
<proteinExistence type="inferred from homology"/>
<dbReference type="KEGG" id="atm:ANT_20830"/>
<comment type="pathway">
    <text evidence="2">Cofactor biosynthesis; (R)-pantothenate biosynthesis; (R)-pantoate from 3-methyl-2-oxobutanoate: step 2/2.</text>
</comment>
<evidence type="ECO:0000313" key="15">
    <source>
        <dbReference type="Proteomes" id="UP000008922"/>
    </source>
</evidence>
<organism evidence="14 15">
    <name type="scientific">Anaerolinea thermophila (strain DSM 14523 / JCM 11388 / NBRC 100420 / UNI-1)</name>
    <dbReference type="NCBI Taxonomy" id="926569"/>
    <lineage>
        <taxon>Bacteria</taxon>
        <taxon>Bacillati</taxon>
        <taxon>Chloroflexota</taxon>
        <taxon>Anaerolineae</taxon>
        <taxon>Anaerolineales</taxon>
        <taxon>Anaerolineaceae</taxon>
        <taxon>Anaerolinea</taxon>
    </lineage>
</organism>
<evidence type="ECO:0000256" key="1">
    <source>
        <dbReference type="ARBA" id="ARBA00002919"/>
    </source>
</evidence>
<evidence type="ECO:0000256" key="7">
    <source>
        <dbReference type="ARBA" id="ARBA00022857"/>
    </source>
</evidence>
<dbReference type="eggNOG" id="COG1893">
    <property type="taxonomic scope" value="Bacteria"/>
</dbReference>
<dbReference type="Pfam" id="PF08546">
    <property type="entry name" value="ApbA_C"/>
    <property type="match status" value="1"/>
</dbReference>
<evidence type="ECO:0000256" key="2">
    <source>
        <dbReference type="ARBA" id="ARBA00004994"/>
    </source>
</evidence>
<dbReference type="GO" id="GO:0005737">
    <property type="term" value="C:cytoplasm"/>
    <property type="evidence" value="ECO:0007669"/>
    <property type="project" value="TreeGrafter"/>
</dbReference>
<keyword evidence="15" id="KW-1185">Reference proteome</keyword>
<comment type="function">
    <text evidence="1">Catalyzes the NADPH-dependent reduction of ketopantoate into pantoic acid.</text>
</comment>
<dbReference type="Gene3D" id="3.40.50.720">
    <property type="entry name" value="NAD(P)-binding Rossmann-like Domain"/>
    <property type="match status" value="1"/>
</dbReference>
<keyword evidence="11" id="KW-1133">Transmembrane helix</keyword>
<dbReference type="GO" id="GO:0008677">
    <property type="term" value="F:2-dehydropantoate 2-reductase activity"/>
    <property type="evidence" value="ECO:0007669"/>
    <property type="project" value="UniProtKB-EC"/>
</dbReference>
<dbReference type="InterPro" id="IPR013752">
    <property type="entry name" value="KPA_reductase"/>
</dbReference>
<keyword evidence="11" id="KW-0472">Membrane</keyword>
<sequence length="351" mass="37444">MAKPHTPKLKFLCFGAGAIGGYIGGSLILAGHSVTFLERPEQAETLQSRGLVLKNPAGTFKIASLQVVSSLEETITAGPYDLGILAVKSYDTQSLLESLAPYAIALPPILSLQNGVENEILLAQVLGEDRVVSGTVTTAVGKPEPGTIVVERLRGVGIAAEHPLAPTLVGVMDAAGLRARLYTNGRAMKWSKMLTNLMGNATSAILDMPPSEIYANPDLVKLEIAMLREALAVMQALQIPVVDLPGTPVKGLVFLSSLPIRLSQPLWQQVLGKGRGKKMPSFHIDLESGRGKSEVEFLNGAVVRFGQKAGVPAPVNRCLTELLMGITKGEIAWEDFRHNPTALLKRCGFPS</sequence>
<dbReference type="SUPFAM" id="SSF51735">
    <property type="entry name" value="NAD(P)-binding Rossmann-fold domains"/>
    <property type="match status" value="1"/>
</dbReference>
<accession>E8MXM8</accession>